<evidence type="ECO:0000256" key="1">
    <source>
        <dbReference type="SAM" id="MobiDB-lite"/>
    </source>
</evidence>
<proteinExistence type="predicted"/>
<dbReference type="AlphaFoldDB" id="A0AA40GDW0"/>
<protein>
    <submittedName>
        <fullName evidence="2">Uncharacterized protein</fullName>
    </submittedName>
</protein>
<keyword evidence="3" id="KW-1185">Reference proteome</keyword>
<feature type="compositionally biased region" description="Basic and acidic residues" evidence="1">
    <location>
        <begin position="137"/>
        <end position="171"/>
    </location>
</feature>
<evidence type="ECO:0000313" key="3">
    <source>
        <dbReference type="Proteomes" id="UP001177670"/>
    </source>
</evidence>
<accession>A0AA40GDW0</accession>
<feature type="compositionally biased region" description="Acidic residues" evidence="1">
    <location>
        <begin position="20"/>
        <end position="31"/>
    </location>
</feature>
<dbReference type="Proteomes" id="UP001177670">
    <property type="component" value="Unassembled WGS sequence"/>
</dbReference>
<gene>
    <name evidence="2" type="ORF">K0M31_000502</name>
</gene>
<organism evidence="2 3">
    <name type="scientific">Melipona bicolor</name>
    <dbReference type="NCBI Taxonomy" id="60889"/>
    <lineage>
        <taxon>Eukaryota</taxon>
        <taxon>Metazoa</taxon>
        <taxon>Ecdysozoa</taxon>
        <taxon>Arthropoda</taxon>
        <taxon>Hexapoda</taxon>
        <taxon>Insecta</taxon>
        <taxon>Pterygota</taxon>
        <taxon>Neoptera</taxon>
        <taxon>Endopterygota</taxon>
        <taxon>Hymenoptera</taxon>
        <taxon>Apocrita</taxon>
        <taxon>Aculeata</taxon>
        <taxon>Apoidea</taxon>
        <taxon>Anthophila</taxon>
        <taxon>Apidae</taxon>
        <taxon>Melipona</taxon>
    </lineage>
</organism>
<evidence type="ECO:0000313" key="2">
    <source>
        <dbReference type="EMBL" id="KAK1135930.1"/>
    </source>
</evidence>
<name>A0AA40GDW0_9HYME</name>
<dbReference type="EMBL" id="JAHYIQ010000001">
    <property type="protein sequence ID" value="KAK1135930.1"/>
    <property type="molecule type" value="Genomic_DNA"/>
</dbReference>
<feature type="region of interest" description="Disordered" evidence="1">
    <location>
        <begin position="1"/>
        <end position="49"/>
    </location>
</feature>
<comment type="caution">
    <text evidence="2">The sequence shown here is derived from an EMBL/GenBank/DDBJ whole genome shotgun (WGS) entry which is preliminary data.</text>
</comment>
<feature type="region of interest" description="Disordered" evidence="1">
    <location>
        <begin position="124"/>
        <end position="171"/>
    </location>
</feature>
<reference evidence="2" key="1">
    <citation type="submission" date="2021-10" db="EMBL/GenBank/DDBJ databases">
        <title>Melipona bicolor Genome sequencing and assembly.</title>
        <authorList>
            <person name="Araujo N.S."/>
            <person name="Arias M.C."/>
        </authorList>
    </citation>
    <scope>NUCLEOTIDE SEQUENCE</scope>
    <source>
        <strain evidence="2">USP_2M_L1-L4_2017</strain>
        <tissue evidence="2">Whole body</tissue>
    </source>
</reference>
<sequence>MGCLEESKHCTQKRGQVREDEQEGEEEEEEEGGHRSSVTSAGSSKDRIIIPDQVQRRSNLDEAEVHRPALPDPEHVPLRYTHTDTCAMLDVSCALRIAVANDEWCTLMAGRGEPIATEEDVRRMRKDREGGTLPQGGRERKVAGKVVVGEERDEERATGIRRETSRGRLYV</sequence>